<dbReference type="EMBL" id="JAGIOJ010000001">
    <property type="protein sequence ID" value="MBP2400307.1"/>
    <property type="molecule type" value="Genomic_DNA"/>
</dbReference>
<proteinExistence type="predicted"/>
<evidence type="ECO:0000313" key="1">
    <source>
        <dbReference type="EMBL" id="MBP2400307.1"/>
    </source>
</evidence>
<dbReference type="RefSeq" id="WP_188948873.1">
    <property type="nucleotide sequence ID" value="NZ_BMPH01000010.1"/>
</dbReference>
<dbReference type="Proteomes" id="UP001195422">
    <property type="component" value="Unassembled WGS sequence"/>
</dbReference>
<sequence>MDVVTGGVSASKFHPKYSDVEFVALVQQVADAHSDVELRVICDNYSTHNHEYLKNWQVVNPWVDMHFAPTSSSLLNKLAFSSGIITCLCLKRSSFTLLAELEATLVRHFERYKQDAKQFKWSKTATYPLGGMMRKAKSGDPLIEARTNN</sequence>
<reference evidence="1 2" key="1">
    <citation type="submission" date="2021-03" db="EMBL/GenBank/DDBJ databases">
        <title>Sequencing the genomes of 1000 actinobacteria strains.</title>
        <authorList>
            <person name="Klenk H.-P."/>
        </authorList>
    </citation>
    <scope>NUCLEOTIDE SEQUENCE [LARGE SCALE GENOMIC DNA]</scope>
    <source>
        <strain evidence="1 2">DSM 20168</strain>
    </source>
</reference>
<organism evidence="1 2">
    <name type="scientific">Glutamicibacter protophormiae</name>
    <name type="common">Brevibacterium protophormiae</name>
    <dbReference type="NCBI Taxonomy" id="37930"/>
    <lineage>
        <taxon>Bacteria</taxon>
        <taxon>Bacillati</taxon>
        <taxon>Actinomycetota</taxon>
        <taxon>Actinomycetes</taxon>
        <taxon>Micrococcales</taxon>
        <taxon>Micrococcaceae</taxon>
        <taxon>Glutamicibacter</taxon>
    </lineage>
</organism>
<name>A0ABS4XUX1_GLUPR</name>
<evidence type="ECO:0008006" key="3">
    <source>
        <dbReference type="Google" id="ProtNLM"/>
    </source>
</evidence>
<evidence type="ECO:0000313" key="2">
    <source>
        <dbReference type="Proteomes" id="UP001195422"/>
    </source>
</evidence>
<gene>
    <name evidence="1" type="ORF">JOF39_003388</name>
</gene>
<protein>
    <recommendedName>
        <fullName evidence="3">Tc1-like transposase DDE domain-containing protein</fullName>
    </recommendedName>
</protein>
<keyword evidence="2" id="KW-1185">Reference proteome</keyword>
<accession>A0ABS4XUX1</accession>
<comment type="caution">
    <text evidence="1">The sequence shown here is derived from an EMBL/GenBank/DDBJ whole genome shotgun (WGS) entry which is preliminary data.</text>
</comment>